<gene>
    <name evidence="1" type="ORF">HVA01_03590</name>
</gene>
<sequence length="85" mass="9345">MLALLFDGVIQNIQQRLVIVRHCIVKPANLNTVTSAAVSETATDPRALRINKLSGKLINPAAKEHFAGSDWPELTLTPPYSSHRQ</sequence>
<protein>
    <submittedName>
        <fullName evidence="1">Uncharacterized protein</fullName>
    </submittedName>
</protein>
<keyword evidence="2" id="KW-1185">Reference proteome</keyword>
<dbReference type="Proteomes" id="UP000321303">
    <property type="component" value="Unassembled WGS sequence"/>
</dbReference>
<evidence type="ECO:0000313" key="2">
    <source>
        <dbReference type="Proteomes" id="UP000321303"/>
    </source>
</evidence>
<proteinExistence type="predicted"/>
<organism evidence="1 2">
    <name type="scientific">Halovibrio variabilis</name>
    <dbReference type="NCBI Taxonomy" id="31910"/>
    <lineage>
        <taxon>Bacteria</taxon>
        <taxon>Pseudomonadati</taxon>
        <taxon>Pseudomonadota</taxon>
        <taxon>Gammaproteobacteria</taxon>
        <taxon>Oceanospirillales</taxon>
        <taxon>Halomonadaceae</taxon>
        <taxon>Halovibrio</taxon>
    </lineage>
</organism>
<accession>A0A511UML9</accession>
<evidence type="ECO:0000313" key="1">
    <source>
        <dbReference type="EMBL" id="GEN26713.1"/>
    </source>
</evidence>
<dbReference type="EMBL" id="BJXV01000001">
    <property type="protein sequence ID" value="GEN26713.1"/>
    <property type="molecule type" value="Genomic_DNA"/>
</dbReference>
<name>A0A511UML9_9GAMM</name>
<reference evidence="1 2" key="1">
    <citation type="submission" date="2019-07" db="EMBL/GenBank/DDBJ databases">
        <title>Whole genome shotgun sequence of Halomonas variabilis NBRC 102410.</title>
        <authorList>
            <person name="Hosoyama A."/>
            <person name="Uohara A."/>
            <person name="Ohji S."/>
            <person name="Ichikawa N."/>
        </authorList>
    </citation>
    <scope>NUCLEOTIDE SEQUENCE [LARGE SCALE GENOMIC DNA]</scope>
    <source>
        <strain evidence="1 2">NBRC 102410</strain>
    </source>
</reference>
<comment type="caution">
    <text evidence="1">The sequence shown here is derived from an EMBL/GenBank/DDBJ whole genome shotgun (WGS) entry which is preliminary data.</text>
</comment>
<dbReference type="AlphaFoldDB" id="A0A511UML9"/>